<gene>
    <name evidence="1" type="ORF">KSZ_06670</name>
</gene>
<evidence type="ECO:0008006" key="3">
    <source>
        <dbReference type="Google" id="ProtNLM"/>
    </source>
</evidence>
<protein>
    <recommendedName>
        <fullName evidence="3">Pentapeptide repeat protein</fullName>
    </recommendedName>
</protein>
<comment type="caution">
    <text evidence="1">The sequence shown here is derived from an EMBL/GenBank/DDBJ whole genome shotgun (WGS) entry which is preliminary data.</text>
</comment>
<dbReference type="Proteomes" id="UP000635565">
    <property type="component" value="Unassembled WGS sequence"/>
</dbReference>
<name>A0ABQ3VB07_9CHLR</name>
<proteinExistence type="predicted"/>
<reference evidence="1 2" key="1">
    <citation type="journal article" date="2021" name="Int. J. Syst. Evol. Microbiol.">
        <title>Reticulibacter mediterranei gen. nov., sp. nov., within the new family Reticulibacteraceae fam. nov., and Ktedonospora formicarum gen. nov., sp. nov., Ktedonobacter robiniae sp. nov., Dictyobacter formicarum sp. nov. and Dictyobacter arantiisoli sp. nov., belonging to the class Ktedonobacteria.</title>
        <authorList>
            <person name="Yabe S."/>
            <person name="Zheng Y."/>
            <person name="Wang C.M."/>
            <person name="Sakai Y."/>
            <person name="Abe K."/>
            <person name="Yokota A."/>
            <person name="Donadio S."/>
            <person name="Cavaletti L."/>
            <person name="Monciardini P."/>
        </authorList>
    </citation>
    <scope>NUCLEOTIDE SEQUENCE [LARGE SCALE GENOMIC DNA]</scope>
    <source>
        <strain evidence="1 2">SOSP1-9</strain>
    </source>
</reference>
<evidence type="ECO:0000313" key="1">
    <source>
        <dbReference type="EMBL" id="GHO82661.1"/>
    </source>
</evidence>
<accession>A0ABQ3VB07</accession>
<organism evidence="1 2">
    <name type="scientific">Dictyobacter formicarum</name>
    <dbReference type="NCBI Taxonomy" id="2778368"/>
    <lineage>
        <taxon>Bacteria</taxon>
        <taxon>Bacillati</taxon>
        <taxon>Chloroflexota</taxon>
        <taxon>Ktedonobacteria</taxon>
        <taxon>Ktedonobacterales</taxon>
        <taxon>Dictyobacteraceae</taxon>
        <taxon>Dictyobacter</taxon>
    </lineage>
</organism>
<dbReference type="EMBL" id="BNJJ01000002">
    <property type="protein sequence ID" value="GHO82661.1"/>
    <property type="molecule type" value="Genomic_DNA"/>
</dbReference>
<keyword evidence="2" id="KW-1185">Reference proteome</keyword>
<sequence>METERSNTTGGSSSPLTRADIDRLLAREGRLEKLDGGHNLNLKGIDLAYLDLEGALLGRADLRGLI</sequence>
<evidence type="ECO:0000313" key="2">
    <source>
        <dbReference type="Proteomes" id="UP000635565"/>
    </source>
</evidence>